<accession>A0AAX6I643</accession>
<sequence length="26" mass="3193">MEKISHFNCRLSNTSEKCYEIYINRI</sequence>
<keyword evidence="2" id="KW-1185">Reference proteome</keyword>
<protein>
    <submittedName>
        <fullName evidence="1">NADH dehydrogenase subunit 6 (Plastid)</fullName>
    </submittedName>
</protein>
<evidence type="ECO:0000313" key="1">
    <source>
        <dbReference type="EMBL" id="KAJ6848337.1"/>
    </source>
</evidence>
<comment type="caution">
    <text evidence="1">The sequence shown here is derived from an EMBL/GenBank/DDBJ whole genome shotgun (WGS) entry which is preliminary data.</text>
</comment>
<organism evidence="1 2">
    <name type="scientific">Iris pallida</name>
    <name type="common">Sweet iris</name>
    <dbReference type="NCBI Taxonomy" id="29817"/>
    <lineage>
        <taxon>Eukaryota</taxon>
        <taxon>Viridiplantae</taxon>
        <taxon>Streptophyta</taxon>
        <taxon>Embryophyta</taxon>
        <taxon>Tracheophyta</taxon>
        <taxon>Spermatophyta</taxon>
        <taxon>Magnoliopsida</taxon>
        <taxon>Liliopsida</taxon>
        <taxon>Asparagales</taxon>
        <taxon>Iridaceae</taxon>
        <taxon>Iridoideae</taxon>
        <taxon>Irideae</taxon>
        <taxon>Iris</taxon>
    </lineage>
</organism>
<reference evidence="1" key="2">
    <citation type="submission" date="2023-04" db="EMBL/GenBank/DDBJ databases">
        <authorList>
            <person name="Bruccoleri R.E."/>
            <person name="Oakeley E.J."/>
            <person name="Faust A.-M."/>
            <person name="Dessus-Babus S."/>
            <person name="Altorfer M."/>
            <person name="Burckhardt D."/>
            <person name="Oertli M."/>
            <person name="Naumann U."/>
            <person name="Petersen F."/>
            <person name="Wong J."/>
        </authorList>
    </citation>
    <scope>NUCLEOTIDE SEQUENCE</scope>
    <source>
        <strain evidence="1">GSM-AAB239-AS_SAM_17_03QT</strain>
        <tissue evidence="1">Leaf</tissue>
    </source>
</reference>
<proteinExistence type="predicted"/>
<name>A0AAX6I643_IRIPA</name>
<reference evidence="1" key="1">
    <citation type="journal article" date="2023" name="GigaByte">
        <title>Genome assembly of the bearded iris, Iris pallida Lam.</title>
        <authorList>
            <person name="Bruccoleri R.E."/>
            <person name="Oakeley E.J."/>
            <person name="Faust A.M.E."/>
            <person name="Altorfer M."/>
            <person name="Dessus-Babus S."/>
            <person name="Burckhardt D."/>
            <person name="Oertli M."/>
            <person name="Naumann U."/>
            <person name="Petersen F."/>
            <person name="Wong J."/>
        </authorList>
    </citation>
    <scope>NUCLEOTIDE SEQUENCE</scope>
    <source>
        <strain evidence="1">GSM-AAB239-AS_SAM_17_03QT</strain>
    </source>
</reference>
<dbReference type="EMBL" id="JANAVB010004600">
    <property type="protein sequence ID" value="KAJ6848337.1"/>
    <property type="molecule type" value="Genomic_DNA"/>
</dbReference>
<dbReference type="Proteomes" id="UP001140949">
    <property type="component" value="Unassembled WGS sequence"/>
</dbReference>
<gene>
    <name evidence="1" type="ORF">M6B38_273810</name>
</gene>
<dbReference type="AlphaFoldDB" id="A0AAX6I643"/>
<evidence type="ECO:0000313" key="2">
    <source>
        <dbReference type="Proteomes" id="UP001140949"/>
    </source>
</evidence>